<feature type="transmembrane region" description="Helical" evidence="1">
    <location>
        <begin position="83"/>
        <end position="101"/>
    </location>
</feature>
<reference evidence="2 3" key="1">
    <citation type="submission" date="2020-10" db="EMBL/GenBank/DDBJ databases">
        <title>Nocardioides sp. isolated from sludge.</title>
        <authorList>
            <person name="Zhang X."/>
        </authorList>
    </citation>
    <scope>NUCLEOTIDE SEQUENCE [LARGE SCALE GENOMIC DNA]</scope>
    <source>
        <strain evidence="2 3">Y6</strain>
    </source>
</reference>
<keyword evidence="1" id="KW-0472">Membrane</keyword>
<gene>
    <name evidence="2" type="ORF">IEQ44_05905</name>
</gene>
<keyword evidence="1" id="KW-1133">Transmembrane helix</keyword>
<protein>
    <submittedName>
        <fullName evidence="2">Uncharacterized protein</fullName>
    </submittedName>
</protein>
<keyword evidence="3" id="KW-1185">Reference proteome</keyword>
<keyword evidence="1" id="KW-0812">Transmembrane</keyword>
<dbReference type="RefSeq" id="WP_193637507.1">
    <property type="nucleotide sequence ID" value="NZ_JADCSA010000004.1"/>
</dbReference>
<accession>A0ABR9RSR0</accession>
<evidence type="ECO:0000256" key="1">
    <source>
        <dbReference type="SAM" id="Phobius"/>
    </source>
</evidence>
<evidence type="ECO:0000313" key="2">
    <source>
        <dbReference type="EMBL" id="MBE7324180.1"/>
    </source>
</evidence>
<proteinExistence type="predicted"/>
<feature type="transmembrane region" description="Helical" evidence="1">
    <location>
        <begin position="25"/>
        <end position="46"/>
    </location>
</feature>
<evidence type="ECO:0000313" key="3">
    <source>
        <dbReference type="Proteomes" id="UP000756387"/>
    </source>
</evidence>
<organism evidence="2 3">
    <name type="scientific">Nocardioides malaquae</name>
    <dbReference type="NCBI Taxonomy" id="2773426"/>
    <lineage>
        <taxon>Bacteria</taxon>
        <taxon>Bacillati</taxon>
        <taxon>Actinomycetota</taxon>
        <taxon>Actinomycetes</taxon>
        <taxon>Propionibacteriales</taxon>
        <taxon>Nocardioidaceae</taxon>
        <taxon>Nocardioides</taxon>
    </lineage>
</organism>
<comment type="caution">
    <text evidence="2">The sequence shown here is derived from an EMBL/GenBank/DDBJ whole genome shotgun (WGS) entry which is preliminary data.</text>
</comment>
<feature type="transmembrane region" description="Helical" evidence="1">
    <location>
        <begin position="170"/>
        <end position="196"/>
    </location>
</feature>
<name>A0ABR9RSR0_9ACTN</name>
<sequence length="232" mass="24005">MNLVGETQSTFEALQKFVGLTWSRLIALVGPAIASTWFYCALALSAQRGALASPLSVVSDLAAHFDANFNWPADAAAWLDLHGALYAPTLAAATVLACLAAAPSEASGAWSSLSTLLLLVAVQIGGLGSIAWFLAMTLFVMSVGIVLDLRAERSADDRWISIPSLSFKRWVTGPGAVVGLPPLLPLLVIAGMVQAFRIEEQAYLPPATGAVVGRSAPAGRTEGTTGDNGGGV</sequence>
<dbReference type="Proteomes" id="UP000756387">
    <property type="component" value="Unassembled WGS sequence"/>
</dbReference>
<dbReference type="EMBL" id="JADCSA010000004">
    <property type="protein sequence ID" value="MBE7324180.1"/>
    <property type="molecule type" value="Genomic_DNA"/>
</dbReference>